<evidence type="ECO:0000256" key="2">
    <source>
        <dbReference type="ARBA" id="ARBA00022771"/>
    </source>
</evidence>
<comment type="caution">
    <text evidence="6">The sequence shown here is derived from an EMBL/GenBank/DDBJ whole genome shotgun (WGS) entry which is preliminary data.</text>
</comment>
<dbReference type="GO" id="GO:0008270">
    <property type="term" value="F:zinc ion binding"/>
    <property type="evidence" value="ECO:0007669"/>
    <property type="project" value="UniProtKB-KW"/>
</dbReference>
<dbReference type="InterPro" id="IPR011993">
    <property type="entry name" value="PH-like_dom_sf"/>
</dbReference>
<dbReference type="GO" id="GO:0035556">
    <property type="term" value="P:intracellular signal transduction"/>
    <property type="evidence" value="ECO:0007669"/>
    <property type="project" value="InterPro"/>
</dbReference>
<dbReference type="Proteomes" id="UP001059596">
    <property type="component" value="Unassembled WGS sequence"/>
</dbReference>
<dbReference type="Pfam" id="PF00779">
    <property type="entry name" value="BTK"/>
    <property type="match status" value="1"/>
</dbReference>
<keyword evidence="1" id="KW-0479">Metal-binding</keyword>
<dbReference type="SMART" id="SM00107">
    <property type="entry name" value="BTK"/>
    <property type="match status" value="1"/>
</dbReference>
<keyword evidence="3" id="KW-0862">Zinc</keyword>
<dbReference type="InterPro" id="IPR001562">
    <property type="entry name" value="Znf_Btk_motif"/>
</dbReference>
<evidence type="ECO:0000313" key="6">
    <source>
        <dbReference type="EMBL" id="KAI8040206.1"/>
    </source>
</evidence>
<sequence length="232" mass="26945">MTKYPTSRKRFGRQFKQRYFRLTTHTLSYAKSKGKQPICDIPLQEIASVEQLKDKSFKMQNCFKIVHNDRSLIVQTTNCVEERDTFHPSAFVSGFYSCCGRSDENSPGCKNFSDKEMDYFQMDLVTALDPPLDLQRIHTLIMSNMSVLESLLDPLTYHQHLPQTQHQQHNPLVPLATDLQKHSPQAFAEFKRTIEKLREKAYAIDRDHRDYKQGITRQLNTTSSSQPAPPIY</sequence>
<dbReference type="InterPro" id="IPR001849">
    <property type="entry name" value="PH_domain"/>
</dbReference>
<dbReference type="PROSITE" id="PS51113">
    <property type="entry name" value="ZF_BTK"/>
    <property type="match status" value="1"/>
</dbReference>
<gene>
    <name evidence="6" type="ORF">M5D96_006144</name>
</gene>
<evidence type="ECO:0000259" key="5">
    <source>
        <dbReference type="PROSITE" id="PS50003"/>
    </source>
</evidence>
<dbReference type="Pfam" id="PF00169">
    <property type="entry name" value="PH"/>
    <property type="match status" value="1"/>
</dbReference>
<feature type="domain" description="PH" evidence="5">
    <location>
        <begin position="1"/>
        <end position="86"/>
    </location>
</feature>
<dbReference type="PROSITE" id="PS50003">
    <property type="entry name" value="PH_DOMAIN"/>
    <property type="match status" value="1"/>
</dbReference>
<keyword evidence="2 4" id="KW-0863">Zinc-finger</keyword>
<dbReference type="Gene3D" id="2.30.29.30">
    <property type="entry name" value="Pleckstrin-homology domain (PH domain)/Phosphotyrosine-binding domain (PTB)"/>
    <property type="match status" value="1"/>
</dbReference>
<evidence type="ECO:0000313" key="7">
    <source>
        <dbReference type="Proteomes" id="UP001059596"/>
    </source>
</evidence>
<accession>A0A9Q0BQ87</accession>
<organism evidence="6 7">
    <name type="scientific">Drosophila gunungcola</name>
    <name type="common">fruit fly</name>
    <dbReference type="NCBI Taxonomy" id="103775"/>
    <lineage>
        <taxon>Eukaryota</taxon>
        <taxon>Metazoa</taxon>
        <taxon>Ecdysozoa</taxon>
        <taxon>Arthropoda</taxon>
        <taxon>Hexapoda</taxon>
        <taxon>Insecta</taxon>
        <taxon>Pterygota</taxon>
        <taxon>Neoptera</taxon>
        <taxon>Endopterygota</taxon>
        <taxon>Diptera</taxon>
        <taxon>Brachycera</taxon>
        <taxon>Muscomorpha</taxon>
        <taxon>Ephydroidea</taxon>
        <taxon>Drosophilidae</taxon>
        <taxon>Drosophila</taxon>
        <taxon>Sophophora</taxon>
    </lineage>
</organism>
<reference evidence="6" key="1">
    <citation type="journal article" date="2023" name="Genome Biol. Evol.">
        <title>Long-read-based Genome Assembly of Drosophila gunungcola Reveals Fewer Chemosensory Genes in Flower-breeding Species.</title>
        <authorList>
            <person name="Negi A."/>
            <person name="Liao B.Y."/>
            <person name="Yeh S.D."/>
        </authorList>
    </citation>
    <scope>NUCLEOTIDE SEQUENCE</scope>
    <source>
        <strain evidence="6">Sukarami</strain>
    </source>
</reference>
<dbReference type="AlphaFoldDB" id="A0A9Q0BQ87"/>
<dbReference type="SUPFAM" id="SSF50729">
    <property type="entry name" value="PH domain-like"/>
    <property type="match status" value="1"/>
</dbReference>
<evidence type="ECO:0000256" key="3">
    <source>
        <dbReference type="ARBA" id="ARBA00022833"/>
    </source>
</evidence>
<protein>
    <recommendedName>
        <fullName evidence="5">PH domain-containing protein</fullName>
    </recommendedName>
</protein>
<proteinExistence type="predicted"/>
<dbReference type="EMBL" id="JAMKOV010000004">
    <property type="protein sequence ID" value="KAI8040206.1"/>
    <property type="molecule type" value="Genomic_DNA"/>
</dbReference>
<keyword evidence="7" id="KW-1185">Reference proteome</keyword>
<evidence type="ECO:0000256" key="4">
    <source>
        <dbReference type="PROSITE-ProRule" id="PRU00432"/>
    </source>
</evidence>
<name>A0A9Q0BQ87_9MUSC</name>
<dbReference type="Gene3D" id="4.10.1130.10">
    <property type="entry name" value="btk motif of tyrosine-protein kinase itk"/>
    <property type="match status" value="1"/>
</dbReference>
<evidence type="ECO:0000256" key="1">
    <source>
        <dbReference type="ARBA" id="ARBA00022723"/>
    </source>
</evidence>